<feature type="transmembrane region" description="Helical" evidence="8">
    <location>
        <begin position="360"/>
        <end position="377"/>
    </location>
</feature>
<evidence type="ECO:0000256" key="6">
    <source>
        <dbReference type="ARBA" id="ARBA00022989"/>
    </source>
</evidence>
<feature type="transmembrane region" description="Helical" evidence="8">
    <location>
        <begin position="126"/>
        <end position="144"/>
    </location>
</feature>
<protein>
    <submittedName>
        <fullName evidence="9">Uncharacterized protein</fullName>
    </submittedName>
</protein>
<dbReference type="GO" id="GO:0005886">
    <property type="term" value="C:plasma membrane"/>
    <property type="evidence" value="ECO:0007669"/>
    <property type="project" value="UniProtKB-SubCell"/>
</dbReference>
<feature type="transmembrane region" description="Helical" evidence="8">
    <location>
        <begin position="178"/>
        <end position="205"/>
    </location>
</feature>
<dbReference type="PANTHER" id="PTHR33908:SF3">
    <property type="entry name" value="UNDECAPRENYL PHOSPHATE-ALPHA-4-AMINO-4-DEOXY-L-ARABINOSE ARABINOSYL TRANSFERASE"/>
    <property type="match status" value="1"/>
</dbReference>
<feature type="transmembrane region" description="Helical" evidence="8">
    <location>
        <begin position="336"/>
        <end position="353"/>
    </location>
</feature>
<dbReference type="Proteomes" id="UP000324029">
    <property type="component" value="Unassembled WGS sequence"/>
</dbReference>
<accession>A0A5D3GCX2</accession>
<dbReference type="GO" id="GO:0016763">
    <property type="term" value="F:pentosyltransferase activity"/>
    <property type="evidence" value="ECO:0007669"/>
    <property type="project" value="TreeGrafter"/>
</dbReference>
<dbReference type="EMBL" id="VSRO01000005">
    <property type="protein sequence ID" value="TYK58010.1"/>
    <property type="molecule type" value="Genomic_DNA"/>
</dbReference>
<feature type="transmembrane region" description="Helical" evidence="8">
    <location>
        <begin position="150"/>
        <end position="169"/>
    </location>
</feature>
<evidence type="ECO:0000256" key="4">
    <source>
        <dbReference type="ARBA" id="ARBA00022679"/>
    </source>
</evidence>
<feature type="transmembrane region" description="Helical" evidence="8">
    <location>
        <begin position="23"/>
        <end position="43"/>
    </location>
</feature>
<evidence type="ECO:0000256" key="8">
    <source>
        <dbReference type="SAM" id="Phobius"/>
    </source>
</evidence>
<comment type="caution">
    <text evidence="9">The sequence shown here is derived from an EMBL/GenBank/DDBJ whole genome shotgun (WGS) entry which is preliminary data.</text>
</comment>
<keyword evidence="4" id="KW-0808">Transferase</keyword>
<reference evidence="9 10" key="2">
    <citation type="submission" date="2019-08" db="EMBL/GenBank/DDBJ databases">
        <authorList>
            <person name="Brilhante M."/>
            <person name="Perreten V."/>
        </authorList>
    </citation>
    <scope>NUCLEOTIDE SEQUENCE [LARGE SCALE GENOMIC DNA]</scope>
    <source>
        <strain evidence="9 10">MCP106</strain>
    </source>
</reference>
<dbReference type="AlphaFoldDB" id="A0A5D3GCX2"/>
<keyword evidence="6 8" id="KW-1133">Transmembrane helix</keyword>
<feature type="transmembrane region" description="Helical" evidence="8">
    <location>
        <begin position="308"/>
        <end position="330"/>
    </location>
</feature>
<keyword evidence="5 8" id="KW-0812">Transmembrane</keyword>
<name>A0A5D3GCX2_9PSED</name>
<keyword evidence="7 8" id="KW-0472">Membrane</keyword>
<dbReference type="GO" id="GO:0009103">
    <property type="term" value="P:lipopolysaccharide biosynthetic process"/>
    <property type="evidence" value="ECO:0007669"/>
    <property type="project" value="TreeGrafter"/>
</dbReference>
<proteinExistence type="predicted"/>
<keyword evidence="2" id="KW-1003">Cell membrane</keyword>
<dbReference type="InterPro" id="IPR050297">
    <property type="entry name" value="LipidA_mod_glycosyltrf_83"/>
</dbReference>
<organism evidence="9 10">
    <name type="scientific">Pseudomonas synxantha</name>
    <dbReference type="NCBI Taxonomy" id="47883"/>
    <lineage>
        <taxon>Bacteria</taxon>
        <taxon>Pseudomonadati</taxon>
        <taxon>Pseudomonadota</taxon>
        <taxon>Gammaproteobacteria</taxon>
        <taxon>Pseudomonadales</taxon>
        <taxon>Pseudomonadaceae</taxon>
        <taxon>Pseudomonas</taxon>
    </lineage>
</organism>
<sequence length="532" mass="59498">MRQCNGKGTMKSASASVQYVGNITYRALLLFTVLCVAGLVRFYHLTDASIWSDEGFSLILATCSLSDIWLLSGFDVHPPLYYLILHGWIMLVGGDELVWTRGLSASLGVLNVALGIWLVRLVSNGRAAIVAGLLLALLPIAVRYSQDVRMYSLLGVELTSATLALVYWVRNPERARYLIVYVLAVVAAFYTHYFSIFCVGSHWLYLLLVRCRIFGGQRYVFRLDWWMANIAIVLLYMPWVPSLTKHIAKGTLGWIQPVTVYSLPSAFWRFITLNDGLTYSSLVYWLLPIIIVFLGGVVVRGDSSHHKFGLLMVLCLFSTLLGAIGISLWTPLFVERYLFFAALMLPMVIAIALVGIKNKLVFSVVLGVCVCLEIAGLRNNYNGFHTMNNPSRVADNRVAELMADFNSGVAAGDILVASDVYLFYAAEYYSGKSVTVLFYTPPLKEGRSGRPGFNDFHAPLMKFSDEIYLDNLQTLKSAQRVWWLAFDHAFESDAARIPADWRLLWSKAAGDNVLALYVICSGEQAQSQERCR</sequence>
<evidence type="ECO:0000256" key="5">
    <source>
        <dbReference type="ARBA" id="ARBA00022692"/>
    </source>
</evidence>
<keyword evidence="3" id="KW-0328">Glycosyltransferase</keyword>
<evidence type="ECO:0000256" key="3">
    <source>
        <dbReference type="ARBA" id="ARBA00022676"/>
    </source>
</evidence>
<evidence type="ECO:0000256" key="2">
    <source>
        <dbReference type="ARBA" id="ARBA00022475"/>
    </source>
</evidence>
<feature type="transmembrane region" description="Helical" evidence="8">
    <location>
        <begin position="225"/>
        <end position="244"/>
    </location>
</feature>
<evidence type="ECO:0000313" key="10">
    <source>
        <dbReference type="Proteomes" id="UP000324029"/>
    </source>
</evidence>
<feature type="transmembrane region" description="Helical" evidence="8">
    <location>
        <begin position="283"/>
        <end position="301"/>
    </location>
</feature>
<evidence type="ECO:0000313" key="9">
    <source>
        <dbReference type="EMBL" id="TYK58010.1"/>
    </source>
</evidence>
<dbReference type="PANTHER" id="PTHR33908">
    <property type="entry name" value="MANNOSYLTRANSFERASE YKCB-RELATED"/>
    <property type="match status" value="1"/>
</dbReference>
<feature type="transmembrane region" description="Helical" evidence="8">
    <location>
        <begin position="98"/>
        <end position="119"/>
    </location>
</feature>
<dbReference type="GO" id="GO:0010041">
    <property type="term" value="P:response to iron(III) ion"/>
    <property type="evidence" value="ECO:0007669"/>
    <property type="project" value="TreeGrafter"/>
</dbReference>
<evidence type="ECO:0000256" key="1">
    <source>
        <dbReference type="ARBA" id="ARBA00004651"/>
    </source>
</evidence>
<evidence type="ECO:0000256" key="7">
    <source>
        <dbReference type="ARBA" id="ARBA00023136"/>
    </source>
</evidence>
<comment type="subcellular location">
    <subcellularLocation>
        <location evidence="1">Cell membrane</location>
        <topology evidence="1">Multi-pass membrane protein</topology>
    </subcellularLocation>
</comment>
<reference evidence="9 10" key="1">
    <citation type="submission" date="2019-08" db="EMBL/GenBank/DDBJ databases">
        <title>Subclass B2 metallo-beta lactamase from Pseudomonas synxantha.</title>
        <authorList>
            <person name="Poirel L."/>
            <person name="Palmieri M."/>
            <person name="Masseron A."/>
            <person name="Perreten V."/>
            <person name="Nordman P."/>
        </authorList>
    </citation>
    <scope>NUCLEOTIDE SEQUENCE [LARGE SCALE GENOMIC DNA]</scope>
    <source>
        <strain evidence="9 10">MCP106</strain>
    </source>
</reference>
<gene>
    <name evidence="9" type="ORF">FXO26_12210</name>
</gene>